<dbReference type="AlphaFoldDB" id="A0A8J8SGN3"/>
<dbReference type="PROSITE" id="PS50977">
    <property type="entry name" value="HTH_TETR_2"/>
    <property type="match status" value="1"/>
</dbReference>
<dbReference type="Gene3D" id="1.10.357.10">
    <property type="entry name" value="Tetracycline Repressor, domain 2"/>
    <property type="match status" value="1"/>
</dbReference>
<evidence type="ECO:0000256" key="2">
    <source>
        <dbReference type="PROSITE-ProRule" id="PRU00335"/>
    </source>
</evidence>
<name>A0A8J8SGN3_9FIRM</name>
<accession>A0A8J8SGN3</accession>
<feature type="DNA-binding region" description="H-T-H motif" evidence="2">
    <location>
        <begin position="39"/>
        <end position="58"/>
    </location>
</feature>
<dbReference type="InterPro" id="IPR050624">
    <property type="entry name" value="HTH-type_Tx_Regulator"/>
</dbReference>
<dbReference type="Proteomes" id="UP000683246">
    <property type="component" value="Chromosome"/>
</dbReference>
<dbReference type="PANTHER" id="PTHR43479">
    <property type="entry name" value="ACREF/ENVCD OPERON REPRESSOR-RELATED"/>
    <property type="match status" value="1"/>
</dbReference>
<reference evidence="4" key="1">
    <citation type="submission" date="2020-07" db="EMBL/GenBank/DDBJ databases">
        <title>Vallitalea pronyensis genome.</title>
        <authorList>
            <person name="Postec A."/>
        </authorList>
    </citation>
    <scope>NUCLEOTIDE SEQUENCE</scope>
    <source>
        <strain evidence="4">FatNI3</strain>
    </source>
</reference>
<feature type="domain" description="HTH tetR-type" evidence="3">
    <location>
        <begin position="16"/>
        <end position="76"/>
    </location>
</feature>
<dbReference type="Pfam" id="PF00440">
    <property type="entry name" value="TetR_N"/>
    <property type="match status" value="1"/>
</dbReference>
<dbReference type="SUPFAM" id="SSF46689">
    <property type="entry name" value="Homeodomain-like"/>
    <property type="match status" value="1"/>
</dbReference>
<proteinExistence type="predicted"/>
<keyword evidence="5" id="KW-1185">Reference proteome</keyword>
<keyword evidence="1 2" id="KW-0238">DNA-binding</keyword>
<sequence length="218" mass="26031">MRMELENFYNDTNFKKKKRYKILNEAIKLFMNNDFSHVTIQDVADACDVTTRTFYRYYSNKDMLIIDAFYHHSNNTYVYDKFDFKAHKDLKGIDILRKMITKNYNEADYDNVKFLMKFDLFLNSLDKDSEAFVKYTKDYAVDINADFREDLKKALEIGIDDKTILIDKSDMHLNVEYIIQSIASLMLRILMKQQANKKFSMDLLDRHIDMIIRGFSSK</sequence>
<evidence type="ECO:0000313" key="5">
    <source>
        <dbReference type="Proteomes" id="UP000683246"/>
    </source>
</evidence>
<organism evidence="4 5">
    <name type="scientific">Vallitalea pronyensis</name>
    <dbReference type="NCBI Taxonomy" id="1348613"/>
    <lineage>
        <taxon>Bacteria</taxon>
        <taxon>Bacillati</taxon>
        <taxon>Bacillota</taxon>
        <taxon>Clostridia</taxon>
        <taxon>Lachnospirales</taxon>
        <taxon>Vallitaleaceae</taxon>
        <taxon>Vallitalea</taxon>
    </lineage>
</organism>
<evidence type="ECO:0000256" key="1">
    <source>
        <dbReference type="ARBA" id="ARBA00023125"/>
    </source>
</evidence>
<dbReference type="PANTHER" id="PTHR43479:SF11">
    <property type="entry name" value="ACREF_ENVCD OPERON REPRESSOR-RELATED"/>
    <property type="match status" value="1"/>
</dbReference>
<dbReference type="GO" id="GO:0003677">
    <property type="term" value="F:DNA binding"/>
    <property type="evidence" value="ECO:0007669"/>
    <property type="project" value="UniProtKB-UniRule"/>
</dbReference>
<gene>
    <name evidence="4" type="ORF">HZI73_09375</name>
</gene>
<evidence type="ECO:0000313" key="4">
    <source>
        <dbReference type="EMBL" id="QUI22498.1"/>
    </source>
</evidence>
<dbReference type="EMBL" id="CP058649">
    <property type="protein sequence ID" value="QUI22498.1"/>
    <property type="molecule type" value="Genomic_DNA"/>
</dbReference>
<protein>
    <submittedName>
        <fullName evidence="4">TetR/AcrR family transcriptional regulator</fullName>
    </submittedName>
</protein>
<dbReference type="InterPro" id="IPR009057">
    <property type="entry name" value="Homeodomain-like_sf"/>
</dbReference>
<evidence type="ECO:0000259" key="3">
    <source>
        <dbReference type="PROSITE" id="PS50977"/>
    </source>
</evidence>
<dbReference type="RefSeq" id="WP_212697987.1">
    <property type="nucleotide sequence ID" value="NZ_CP058649.1"/>
</dbReference>
<dbReference type="InterPro" id="IPR001647">
    <property type="entry name" value="HTH_TetR"/>
</dbReference>
<dbReference type="KEGG" id="vpy:HZI73_09375"/>